<reference evidence="2 3" key="1">
    <citation type="submission" date="2018-10" db="EMBL/GenBank/DDBJ databases">
        <title>Genomic Encyclopedia of Archaeal and Bacterial Type Strains, Phase II (KMG-II): from individual species to whole genera.</title>
        <authorList>
            <person name="Goeker M."/>
        </authorList>
    </citation>
    <scope>NUCLEOTIDE SEQUENCE [LARGE SCALE GENOMIC DNA]</scope>
    <source>
        <strain evidence="2 3">DSM 14954</strain>
    </source>
</reference>
<dbReference type="RefSeq" id="WP_121250328.1">
    <property type="nucleotide sequence ID" value="NZ_RBIL01000001.1"/>
</dbReference>
<comment type="caution">
    <text evidence="2">The sequence shown here is derived from an EMBL/GenBank/DDBJ whole genome shotgun (WGS) entry which is preliminary data.</text>
</comment>
<feature type="domain" description="NAD-dependent epimerase/dehydratase" evidence="1">
    <location>
        <begin position="82"/>
        <end position="195"/>
    </location>
</feature>
<protein>
    <submittedName>
        <fullName evidence="2">Nucleoside-diphosphate-sugar epimerase</fullName>
    </submittedName>
</protein>
<dbReference type="InterPro" id="IPR001509">
    <property type="entry name" value="Epimerase_deHydtase"/>
</dbReference>
<dbReference type="AlphaFoldDB" id="A0A660LC82"/>
<dbReference type="InterPro" id="IPR051783">
    <property type="entry name" value="NAD(P)-dependent_oxidoreduct"/>
</dbReference>
<name>A0A660LC82_9ACTN</name>
<dbReference type="GO" id="GO:0005737">
    <property type="term" value="C:cytoplasm"/>
    <property type="evidence" value="ECO:0007669"/>
    <property type="project" value="TreeGrafter"/>
</dbReference>
<feature type="domain" description="NAD-dependent epimerase/dehydratase" evidence="1">
    <location>
        <begin position="4"/>
        <end position="53"/>
    </location>
</feature>
<dbReference type="Pfam" id="PF01370">
    <property type="entry name" value="Epimerase"/>
    <property type="match status" value="2"/>
</dbReference>
<keyword evidence="3" id="KW-1185">Reference proteome</keyword>
<dbReference type="EMBL" id="RBIL01000001">
    <property type="protein sequence ID" value="RKQ92648.1"/>
    <property type="molecule type" value="Genomic_DNA"/>
</dbReference>
<evidence type="ECO:0000313" key="3">
    <source>
        <dbReference type="Proteomes" id="UP000278962"/>
    </source>
</evidence>
<dbReference type="InterPro" id="IPR036291">
    <property type="entry name" value="NAD(P)-bd_dom_sf"/>
</dbReference>
<dbReference type="SUPFAM" id="SSF51735">
    <property type="entry name" value="NAD(P)-binding Rossmann-fold domains"/>
    <property type="match status" value="1"/>
</dbReference>
<dbReference type="OrthoDB" id="7941246at2"/>
<dbReference type="GO" id="GO:0004029">
    <property type="term" value="F:aldehyde dehydrogenase (NAD+) activity"/>
    <property type="evidence" value="ECO:0007669"/>
    <property type="project" value="TreeGrafter"/>
</dbReference>
<evidence type="ECO:0000313" key="2">
    <source>
        <dbReference type="EMBL" id="RKQ92648.1"/>
    </source>
</evidence>
<dbReference type="PANTHER" id="PTHR48079">
    <property type="entry name" value="PROTEIN YEEZ"/>
    <property type="match status" value="1"/>
</dbReference>
<dbReference type="Gene3D" id="3.40.50.720">
    <property type="entry name" value="NAD(P)-binding Rossmann-like Domain"/>
    <property type="match status" value="2"/>
</dbReference>
<sequence>MKLLVLGGTVFLGRHVVDEALARGHEVTTYSRGLHGTPHAHAEHVKGDRADVTPLEGRGWDAAIDTSGYDADTVGASAGLDLGHYVFVSSCNVYPDWPDRPVSEDSPTWQEGEGYGQGKAAAERAAHEAMGGRFATVRAGLIVGPHDNVFRLPWWVSRVMRGGRVPAPGRPENELQIIDARDLARFLVDLAEQRTAGAFNGTGPIGQTTWGELLGAAGDEAELVWIPDERLEQAEVQEWVELPMWLPAARYAGTWRIDTTRAQAAGLTTRPVAETVRDVRIWLENGGAEELHDWRSEHRPQPMSAEREAALFRLI</sequence>
<dbReference type="PANTHER" id="PTHR48079:SF6">
    <property type="entry name" value="NAD(P)-BINDING DOMAIN-CONTAINING PROTEIN-RELATED"/>
    <property type="match status" value="1"/>
</dbReference>
<accession>A0A660LC82</accession>
<evidence type="ECO:0000259" key="1">
    <source>
        <dbReference type="Pfam" id="PF01370"/>
    </source>
</evidence>
<gene>
    <name evidence="2" type="ORF">C8N24_2500</name>
</gene>
<proteinExistence type="predicted"/>
<dbReference type="Proteomes" id="UP000278962">
    <property type="component" value="Unassembled WGS sequence"/>
</dbReference>
<organism evidence="2 3">
    <name type="scientific">Solirubrobacter pauli</name>
    <dbReference type="NCBI Taxonomy" id="166793"/>
    <lineage>
        <taxon>Bacteria</taxon>
        <taxon>Bacillati</taxon>
        <taxon>Actinomycetota</taxon>
        <taxon>Thermoleophilia</taxon>
        <taxon>Solirubrobacterales</taxon>
        <taxon>Solirubrobacteraceae</taxon>
        <taxon>Solirubrobacter</taxon>
    </lineage>
</organism>